<keyword evidence="2" id="KW-1185">Reference proteome</keyword>
<dbReference type="EMBL" id="JAESDN010000011">
    <property type="protein sequence ID" value="KAG7043965.1"/>
    <property type="molecule type" value="Genomic_DNA"/>
</dbReference>
<sequence length="72" mass="8093">MQWAEIRAGFCMPTADASEVADQDKDQPCAAPRYRTGKMEVHMQCIRIPSVGELGTNHSIRLAQTRALTEFR</sequence>
<name>A0A9P7QXG5_9PEZI</name>
<proteinExistence type="predicted"/>
<evidence type="ECO:0000313" key="1">
    <source>
        <dbReference type="EMBL" id="KAG7043965.1"/>
    </source>
</evidence>
<dbReference type="AlphaFoldDB" id="A0A9P7QXG5"/>
<dbReference type="Proteomes" id="UP000699042">
    <property type="component" value="Unassembled WGS sequence"/>
</dbReference>
<evidence type="ECO:0000313" key="2">
    <source>
        <dbReference type="Proteomes" id="UP000699042"/>
    </source>
</evidence>
<protein>
    <submittedName>
        <fullName evidence="1">Uncharacterized protein</fullName>
    </submittedName>
</protein>
<accession>A0A9P7QXG5</accession>
<reference evidence="1" key="1">
    <citation type="submission" date="2021-05" db="EMBL/GenBank/DDBJ databases">
        <title>Comparative genomics of three Colletotrichum scovillei strains and genetic complementation revealed genes involved fungal growth and virulence on chili pepper.</title>
        <authorList>
            <person name="Hsieh D.-K."/>
            <person name="Chuang S.-C."/>
            <person name="Chen C.-Y."/>
            <person name="Chao Y.-T."/>
            <person name="Lu M.-Y.J."/>
            <person name="Lee M.-H."/>
            <person name="Shih M.-C."/>
        </authorList>
    </citation>
    <scope>NUCLEOTIDE SEQUENCE</scope>
    <source>
        <strain evidence="1">Coll-153</strain>
    </source>
</reference>
<comment type="caution">
    <text evidence="1">The sequence shown here is derived from an EMBL/GenBank/DDBJ whole genome shotgun (WGS) entry which is preliminary data.</text>
</comment>
<organism evidence="1 2">
    <name type="scientific">Colletotrichum scovillei</name>
    <dbReference type="NCBI Taxonomy" id="1209932"/>
    <lineage>
        <taxon>Eukaryota</taxon>
        <taxon>Fungi</taxon>
        <taxon>Dikarya</taxon>
        <taxon>Ascomycota</taxon>
        <taxon>Pezizomycotina</taxon>
        <taxon>Sordariomycetes</taxon>
        <taxon>Hypocreomycetidae</taxon>
        <taxon>Glomerellales</taxon>
        <taxon>Glomerellaceae</taxon>
        <taxon>Colletotrichum</taxon>
        <taxon>Colletotrichum acutatum species complex</taxon>
    </lineage>
</organism>
<gene>
    <name evidence="1" type="ORF">JMJ77_011785</name>
</gene>